<dbReference type="RefSeq" id="XP_004988177.1">
    <property type="nucleotide sequence ID" value="XM_004988120.1"/>
</dbReference>
<feature type="compositionally biased region" description="Basic and acidic residues" evidence="1">
    <location>
        <begin position="358"/>
        <end position="373"/>
    </location>
</feature>
<sequence>MHAVIQRCCVMDTHARPTMKAVAAMVKGAAATASTTPQRVDVQHYLPFVPSLRQPMQLNSVYVDSGMPVDNTYAGVDETAMGLPPGEATYAGIDDVHALHKWDSSDYDVGGAVVVDKSNPVYDEGDAVGPEYAMPGDAQATHVVYDMGNNDNDTYATAGGVKQAGQVLYDNQIGGGALDEGNYALTSHAGDQPVYDNNMEGTYATAAGGKNRGGKLNEADYALTSHAGDQPLYDNNMEGTYATAAGGKNRGGKLNEADYALTSHAGDQPLYDNTNGNGNMEDTYATAMKMPGSGKGVGGTGEPNEADYALTSHGKAVAGLGGNDTYATATTDDGQPVYALGIAHNTMSAPWSVARARGGADKNKTKAQGRSDGDGDGGDAVYADAQLFRTTHDDDDDEDGGDEEGNLEEVSGPSSNAAEKQAMAAVVLLFFLAGIVRAPWPCCGDAVIEYDDEREGGALHINTSDPVGQHVFINGVDMQQLHDLVQTQASMLAAQESANVQLRATDQRQHQALCRRFPPVADSAGITNVGIRNRDWHGAVLANNGKIYGIPNTASNVLVIDPAANTTDTIPLTGVTNGGTKWASGVLRTQNGLIYGIPHDATAVLIIDPSTNTADTTTLASPPGGAKWNSGILADNGLIYAIPWRQPAVLIIDPATNTTDATSIAGLTFGDRKWYGGVQARNGLIYCIPHDEDYVLIIDPATNAFDTTSITGLPSAGLKWWGGVLAGNGLIYGIPSSETSVLIIDPATNTVDTTSISGLPVGPSKWLGAVPASGRGGRIVGIPSSASSVLIVDTITGTADATSLSVSDALVSDDKWWNGALAPNGLIYALPQTSNAVLVIGPGC</sequence>
<dbReference type="OrthoDB" id="10260017at2759"/>
<accession>F2URY2</accession>
<dbReference type="InParanoid" id="F2URY2"/>
<feature type="region of interest" description="Disordered" evidence="1">
    <location>
        <begin position="355"/>
        <end position="416"/>
    </location>
</feature>
<dbReference type="AlphaFoldDB" id="F2URY2"/>
<evidence type="ECO:0000256" key="1">
    <source>
        <dbReference type="SAM" id="MobiDB-lite"/>
    </source>
</evidence>
<feature type="compositionally biased region" description="Acidic residues" evidence="1">
    <location>
        <begin position="393"/>
        <end position="407"/>
    </location>
</feature>
<dbReference type="eggNOG" id="ENOG502S68F">
    <property type="taxonomic scope" value="Eukaryota"/>
</dbReference>
<reference evidence="2" key="1">
    <citation type="submission" date="2009-08" db="EMBL/GenBank/DDBJ databases">
        <title>Annotation of Salpingoeca rosetta.</title>
        <authorList>
            <consortium name="The Broad Institute Genome Sequencing Platform"/>
            <person name="Russ C."/>
            <person name="Cuomo C."/>
            <person name="Burger G."/>
            <person name="Gray M.W."/>
            <person name="Holland P.W.H."/>
            <person name="King N."/>
            <person name="Lang F.B.F."/>
            <person name="Roger A.J."/>
            <person name="Ruiz-Trillo I."/>
            <person name="Young S.K."/>
            <person name="Zeng Q."/>
            <person name="Gargeya S."/>
            <person name="Alvarado L."/>
            <person name="Berlin A."/>
            <person name="Chapman S.B."/>
            <person name="Chen Z."/>
            <person name="Freedman E."/>
            <person name="Gellesch M."/>
            <person name="Goldberg J."/>
            <person name="Griggs A."/>
            <person name="Gujja S."/>
            <person name="Heilman E."/>
            <person name="Heiman D."/>
            <person name="Howarth C."/>
            <person name="Mehta T."/>
            <person name="Neiman D."/>
            <person name="Pearson M."/>
            <person name="Roberts A."/>
            <person name="Saif S."/>
            <person name="Shea T."/>
            <person name="Shenoy N."/>
            <person name="Sisk P."/>
            <person name="Stolte C."/>
            <person name="Sykes S."/>
            <person name="White J."/>
            <person name="Yandava C."/>
            <person name="Haas B."/>
            <person name="Nusbaum C."/>
            <person name="Birren B."/>
        </authorList>
    </citation>
    <scope>NUCLEOTIDE SEQUENCE [LARGE SCALE GENOMIC DNA]</scope>
    <source>
        <strain evidence="2">ATCC 50818</strain>
    </source>
</reference>
<gene>
    <name evidence="2" type="ORF">PTSG_10641</name>
</gene>
<proteinExistence type="predicted"/>
<organism evidence="3">
    <name type="scientific">Salpingoeca rosetta (strain ATCC 50818 / BSB-021)</name>
    <dbReference type="NCBI Taxonomy" id="946362"/>
    <lineage>
        <taxon>Eukaryota</taxon>
        <taxon>Choanoflagellata</taxon>
        <taxon>Craspedida</taxon>
        <taxon>Salpingoecidae</taxon>
        <taxon>Salpingoeca</taxon>
    </lineage>
</organism>
<name>F2URY2_SALR5</name>
<dbReference type="GeneID" id="16068703"/>
<keyword evidence="3" id="KW-1185">Reference proteome</keyword>
<dbReference type="Proteomes" id="UP000007799">
    <property type="component" value="Unassembled WGS sequence"/>
</dbReference>
<dbReference type="EMBL" id="GL832992">
    <property type="protein sequence ID" value="EGD80387.1"/>
    <property type="molecule type" value="Genomic_DNA"/>
</dbReference>
<dbReference type="SUPFAM" id="SSF101898">
    <property type="entry name" value="NHL repeat"/>
    <property type="match status" value="1"/>
</dbReference>
<evidence type="ECO:0000313" key="2">
    <source>
        <dbReference type="EMBL" id="EGD80387.1"/>
    </source>
</evidence>
<dbReference type="KEGG" id="sre:PTSG_10641"/>
<protein>
    <submittedName>
        <fullName evidence="2">Uncharacterized protein</fullName>
    </submittedName>
</protein>
<evidence type="ECO:0000313" key="3">
    <source>
        <dbReference type="Proteomes" id="UP000007799"/>
    </source>
</evidence>